<evidence type="ECO:0000256" key="1">
    <source>
        <dbReference type="ARBA" id="ARBA00022723"/>
    </source>
</evidence>
<keyword evidence="4" id="KW-1185">Reference proteome</keyword>
<dbReference type="Proteomes" id="UP000183413">
    <property type="component" value="Unassembled WGS sequence"/>
</dbReference>
<feature type="domain" description="Fumarylacetoacetase-like C-terminal" evidence="2">
    <location>
        <begin position="76"/>
        <end position="291"/>
    </location>
</feature>
<evidence type="ECO:0000313" key="4">
    <source>
        <dbReference type="Proteomes" id="UP000183413"/>
    </source>
</evidence>
<dbReference type="EMBL" id="FOVH01000015">
    <property type="protein sequence ID" value="SFP57558.1"/>
    <property type="molecule type" value="Genomic_DNA"/>
</dbReference>
<accession>A0A1I5RG84</accession>
<gene>
    <name evidence="3" type="ORF">SAMN04489713_115110</name>
</gene>
<dbReference type="GO" id="GO:0003824">
    <property type="term" value="F:catalytic activity"/>
    <property type="evidence" value="ECO:0007669"/>
    <property type="project" value="InterPro"/>
</dbReference>
<protein>
    <submittedName>
        <fullName evidence="3">2-keto-4-pentenoate hydratase/2-oxohepta-3-ene-1,7-dioic acid hydratase (Catechol pathway)</fullName>
    </submittedName>
</protein>
<dbReference type="InParanoid" id="A0A1I5RG84"/>
<dbReference type="SUPFAM" id="SSF56529">
    <property type="entry name" value="FAH"/>
    <property type="match status" value="1"/>
</dbReference>
<dbReference type="PANTHER" id="PTHR11820">
    <property type="entry name" value="ACYLPYRUVASE"/>
    <property type="match status" value="1"/>
</dbReference>
<reference evidence="3 4" key="1">
    <citation type="submission" date="2016-10" db="EMBL/GenBank/DDBJ databases">
        <authorList>
            <person name="de Groot N.N."/>
        </authorList>
    </citation>
    <scope>NUCLEOTIDE SEQUENCE [LARGE SCALE GENOMIC DNA]</scope>
    <source>
        <strain evidence="3 4">DSM 43067</strain>
    </source>
</reference>
<dbReference type="AlphaFoldDB" id="A0A1I5RG84"/>
<evidence type="ECO:0000313" key="3">
    <source>
        <dbReference type="EMBL" id="SFP57558.1"/>
    </source>
</evidence>
<dbReference type="Pfam" id="PF01557">
    <property type="entry name" value="FAA_hydrolase"/>
    <property type="match status" value="1"/>
</dbReference>
<dbReference type="STRING" id="1993.SAMN04489713_115110"/>
<dbReference type="InterPro" id="IPR011234">
    <property type="entry name" value="Fumarylacetoacetase-like_C"/>
</dbReference>
<keyword evidence="1" id="KW-0479">Metal-binding</keyword>
<proteinExistence type="predicted"/>
<dbReference type="GO" id="GO:0046872">
    <property type="term" value="F:metal ion binding"/>
    <property type="evidence" value="ECO:0007669"/>
    <property type="project" value="UniProtKB-KW"/>
</dbReference>
<dbReference type="eggNOG" id="COG0179">
    <property type="taxonomic scope" value="Bacteria"/>
</dbReference>
<name>A0A1I5RG84_9ACTN</name>
<sequence>MKWSLATYTGQAATGLAALREDGLLVGPAELKRWSGLLDLLEDWSAAEKVLRAIDIMEAPEIAYDALLTPLRWPRKVICAGVNYHRHVVEMGGRPPGDGWKPFFFLRAPTTTLIGPNDPLAPRLREPARYDWEAELAVVIGLAGRDIPVADALRHVAGYCVANDVTARARHRRDEVPADAFSYDWFAAKSADGTLPLGPGVTPAFLVPDPQDLRVRLWVNGELQQDESTADMITPVAGLIAAASEVVTLEPGDVLISGTPAGVGAGRGLFLRHGDVVRTAIDGLGSLENTVETRPGRAV</sequence>
<evidence type="ECO:0000259" key="2">
    <source>
        <dbReference type="Pfam" id="PF01557"/>
    </source>
</evidence>
<organism evidence="3 4">
    <name type="scientific">Actinomadura madurae</name>
    <dbReference type="NCBI Taxonomy" id="1993"/>
    <lineage>
        <taxon>Bacteria</taxon>
        <taxon>Bacillati</taxon>
        <taxon>Actinomycetota</taxon>
        <taxon>Actinomycetes</taxon>
        <taxon>Streptosporangiales</taxon>
        <taxon>Thermomonosporaceae</taxon>
        <taxon>Actinomadura</taxon>
    </lineage>
</organism>
<dbReference type="Gene3D" id="3.90.850.10">
    <property type="entry name" value="Fumarylacetoacetase-like, C-terminal domain"/>
    <property type="match status" value="1"/>
</dbReference>
<dbReference type="RefSeq" id="WP_075023573.1">
    <property type="nucleotide sequence ID" value="NZ_FOVH01000015.1"/>
</dbReference>
<dbReference type="InterPro" id="IPR036663">
    <property type="entry name" value="Fumarylacetoacetase_C_sf"/>
</dbReference>